<comment type="caution">
    <text evidence="2">The sequence shown here is derived from an EMBL/GenBank/DDBJ whole genome shotgun (WGS) entry which is preliminary data.</text>
</comment>
<evidence type="ECO:0000259" key="1">
    <source>
        <dbReference type="PROSITE" id="PS51746"/>
    </source>
</evidence>
<dbReference type="SMART" id="SM00331">
    <property type="entry name" value="PP2C_SIG"/>
    <property type="match status" value="1"/>
</dbReference>
<protein>
    <submittedName>
        <fullName evidence="2">Stp1/IreP family PP2C-type Ser/Thr phosphatase</fullName>
    </submittedName>
</protein>
<dbReference type="SMART" id="SM00332">
    <property type="entry name" value="PP2Cc"/>
    <property type="match status" value="1"/>
</dbReference>
<dbReference type="InterPro" id="IPR015655">
    <property type="entry name" value="PP2C"/>
</dbReference>
<dbReference type="InterPro" id="IPR001932">
    <property type="entry name" value="PPM-type_phosphatase-like_dom"/>
</dbReference>
<organism evidence="2 3">
    <name type="scientific">Candidatus Anaerotruncus excrementipullorum</name>
    <dbReference type="NCBI Taxonomy" id="2838465"/>
    <lineage>
        <taxon>Bacteria</taxon>
        <taxon>Bacillati</taxon>
        <taxon>Bacillota</taxon>
        <taxon>Clostridia</taxon>
        <taxon>Eubacteriales</taxon>
        <taxon>Oscillospiraceae</taxon>
        <taxon>Anaerotruncus</taxon>
    </lineage>
</organism>
<proteinExistence type="predicted"/>
<dbReference type="EMBL" id="DXES01000125">
    <property type="protein sequence ID" value="HIX65763.1"/>
    <property type="molecule type" value="Genomic_DNA"/>
</dbReference>
<gene>
    <name evidence="2" type="ORF">H9736_05880</name>
</gene>
<dbReference type="InterPro" id="IPR036457">
    <property type="entry name" value="PPM-type-like_dom_sf"/>
</dbReference>
<name>A0A9D1WRG6_9FIRM</name>
<reference evidence="2" key="1">
    <citation type="journal article" date="2021" name="PeerJ">
        <title>Extensive microbial diversity within the chicken gut microbiome revealed by metagenomics and culture.</title>
        <authorList>
            <person name="Gilroy R."/>
            <person name="Ravi A."/>
            <person name="Getino M."/>
            <person name="Pursley I."/>
            <person name="Horton D.L."/>
            <person name="Alikhan N.F."/>
            <person name="Baker D."/>
            <person name="Gharbi K."/>
            <person name="Hall N."/>
            <person name="Watson M."/>
            <person name="Adriaenssens E.M."/>
            <person name="Foster-Nyarko E."/>
            <person name="Jarju S."/>
            <person name="Secka A."/>
            <person name="Antonio M."/>
            <person name="Oren A."/>
            <person name="Chaudhuri R.R."/>
            <person name="La Ragione R."/>
            <person name="Hildebrand F."/>
            <person name="Pallen M.J."/>
        </authorList>
    </citation>
    <scope>NUCLEOTIDE SEQUENCE</scope>
    <source>
        <strain evidence="2">CHK188-5543</strain>
    </source>
</reference>
<dbReference type="Proteomes" id="UP000886800">
    <property type="component" value="Unassembled WGS sequence"/>
</dbReference>
<evidence type="ECO:0000313" key="3">
    <source>
        <dbReference type="Proteomes" id="UP000886800"/>
    </source>
</evidence>
<evidence type="ECO:0000313" key="2">
    <source>
        <dbReference type="EMBL" id="HIX65763.1"/>
    </source>
</evidence>
<dbReference type="GO" id="GO:0004722">
    <property type="term" value="F:protein serine/threonine phosphatase activity"/>
    <property type="evidence" value="ECO:0007669"/>
    <property type="project" value="InterPro"/>
</dbReference>
<accession>A0A9D1WRG6</accession>
<reference evidence="2" key="2">
    <citation type="submission" date="2021-04" db="EMBL/GenBank/DDBJ databases">
        <authorList>
            <person name="Gilroy R."/>
        </authorList>
    </citation>
    <scope>NUCLEOTIDE SEQUENCE</scope>
    <source>
        <strain evidence="2">CHK188-5543</strain>
    </source>
</reference>
<dbReference type="Gene3D" id="3.60.40.10">
    <property type="entry name" value="PPM-type phosphatase domain"/>
    <property type="match status" value="1"/>
</dbReference>
<dbReference type="PROSITE" id="PS51746">
    <property type="entry name" value="PPM_2"/>
    <property type="match status" value="1"/>
</dbReference>
<sequence length="241" mass="25736">MIRIFGGTDQGKVRSTNQDAFAFSVVGEGCAYAVLCDGMGGENGGHIASSRAVQIISQALDRSLRQPAADLKAAMVSACSAANAVVHEMAAADESLRGMGTTVVAAVVRGEQLCIAHAGDSRAYLVTPQGELERLTRDHSVVQLLLDHGEITEEEAASHPKRHYITRALGIEPELELEYLEREFAAGWLLLCSDGLYNYAPPEDHLDLITTCASEQDIYLLIDEANKAGGPDNITAVIVAK</sequence>
<dbReference type="SUPFAM" id="SSF81606">
    <property type="entry name" value="PP2C-like"/>
    <property type="match status" value="1"/>
</dbReference>
<dbReference type="AlphaFoldDB" id="A0A9D1WRG6"/>
<dbReference type="CDD" id="cd00143">
    <property type="entry name" value="PP2Cc"/>
    <property type="match status" value="1"/>
</dbReference>
<dbReference type="PANTHER" id="PTHR47992">
    <property type="entry name" value="PROTEIN PHOSPHATASE"/>
    <property type="match status" value="1"/>
</dbReference>
<dbReference type="NCBIfam" id="NF033484">
    <property type="entry name" value="Stp1_PP2C_phos"/>
    <property type="match status" value="1"/>
</dbReference>
<dbReference type="Pfam" id="PF13672">
    <property type="entry name" value="PP2C_2"/>
    <property type="match status" value="1"/>
</dbReference>
<feature type="domain" description="PPM-type phosphatase" evidence="1">
    <location>
        <begin position="3"/>
        <end position="241"/>
    </location>
</feature>